<accession>A0ABX6QWD2</accession>
<reference evidence="1 2" key="1">
    <citation type="journal article" date="2020" name="J. Nat. Prod.">
        <title>Genomics-Metabolomics Profiling Disclosed Marine Vibrio spartinae 3.6 as a Producer of a New Branched Side Chain Prodigiosin.</title>
        <authorList>
            <person name="Vitale G.A."/>
            <person name="Sciarretta M."/>
            <person name="Palma Esposito F."/>
            <person name="January G.G."/>
            <person name="Giaccio M."/>
            <person name="Bunk B."/>
            <person name="Sproer C."/>
            <person name="Bajerski F."/>
            <person name="Power D."/>
            <person name="Festa C."/>
            <person name="Monti M.C."/>
            <person name="D'Auria M.V."/>
            <person name="de Pascale D."/>
        </authorList>
    </citation>
    <scope>NUCLEOTIDE SEQUENCE [LARGE SCALE GENOMIC DNA]</scope>
    <source>
        <strain evidence="1 2">3.6</strain>
    </source>
</reference>
<name>A0ABX6QWD2_9VIBR</name>
<dbReference type="EMBL" id="CP046268">
    <property type="protein sequence ID" value="QMV13531.1"/>
    <property type="molecule type" value="Genomic_DNA"/>
</dbReference>
<dbReference type="RefSeq" id="WP_182288221.1">
    <property type="nucleotide sequence ID" value="NZ_CP046268.1"/>
</dbReference>
<proteinExistence type="predicted"/>
<protein>
    <recommendedName>
        <fullName evidence="3">AbiEi antitoxin C-terminal domain-containing protein</fullName>
    </recommendedName>
</protein>
<evidence type="ECO:0000313" key="1">
    <source>
        <dbReference type="EMBL" id="QMV13531.1"/>
    </source>
</evidence>
<keyword evidence="2" id="KW-1185">Reference proteome</keyword>
<gene>
    <name evidence="1" type="ORF">Vspart_00769</name>
</gene>
<sequence length="226" mass="25520">MKLEFRMRQSINRRSGVVLSRSDLAQLGSKTQVTHVLNTLVKNGEILRLSGGFYAKAQKDTGDKVKAQVSLDVIIREVADKLGLTLYRKGISFSNESALKDEIVVEIENPRVNRKLFINGKTILFRGRRNKHLINKNMSLLPQNLPTKGVASYVLELARFHKIAYSYNAMDQWANAVTRLAGDEVKHDDIEDLLVALKRAGKISKKDVAMLAVNYLREKKQSVRSI</sequence>
<evidence type="ECO:0008006" key="3">
    <source>
        <dbReference type="Google" id="ProtNLM"/>
    </source>
</evidence>
<evidence type="ECO:0000313" key="2">
    <source>
        <dbReference type="Proteomes" id="UP000515264"/>
    </source>
</evidence>
<organism evidence="1 2">
    <name type="scientific">Vibrio spartinae</name>
    <dbReference type="NCBI Taxonomy" id="1918945"/>
    <lineage>
        <taxon>Bacteria</taxon>
        <taxon>Pseudomonadati</taxon>
        <taxon>Pseudomonadota</taxon>
        <taxon>Gammaproteobacteria</taxon>
        <taxon>Vibrionales</taxon>
        <taxon>Vibrionaceae</taxon>
        <taxon>Vibrio</taxon>
    </lineage>
</organism>
<dbReference type="Proteomes" id="UP000515264">
    <property type="component" value="Chromosome 1"/>
</dbReference>